<gene>
    <name evidence="2" type="ORF">GHT09_011141</name>
    <name evidence="3" type="ORF">MONAX_5E008749</name>
</gene>
<sequence>MRDPQPRSHGHWDRRHPRCPQGGVVSLSARTGEEIELQLEERSLGRHSVLPPGLEEESSLGTGSSPGDGGVCSPSTSSLALDQESPVGRGSACRDISAETREDLEGLVGETSDPAMSGPGRRARNICVFLCSVTRMKNP</sequence>
<dbReference type="AlphaFoldDB" id="A0A5E4D0U0"/>
<reference evidence="3 4" key="1">
    <citation type="submission" date="2019-04" db="EMBL/GenBank/DDBJ databases">
        <authorList>
            <person name="Alioto T."/>
            <person name="Alioto T."/>
        </authorList>
    </citation>
    <scope>NUCLEOTIDE SEQUENCE [LARGE SCALE GENOMIC DNA]</scope>
</reference>
<feature type="compositionally biased region" description="Basic residues" evidence="1">
    <location>
        <begin position="8"/>
        <end position="18"/>
    </location>
</feature>
<evidence type="ECO:0000256" key="1">
    <source>
        <dbReference type="SAM" id="MobiDB-lite"/>
    </source>
</evidence>
<dbReference type="Proteomes" id="UP000335636">
    <property type="component" value="Unassembled WGS sequence"/>
</dbReference>
<evidence type="ECO:0000313" key="4">
    <source>
        <dbReference type="Proteomes" id="UP000335636"/>
    </source>
</evidence>
<keyword evidence="4" id="KW-1185">Reference proteome</keyword>
<reference evidence="2" key="2">
    <citation type="submission" date="2020-08" db="EMBL/GenBank/DDBJ databases">
        <authorList>
            <person name="Shumante A."/>
            <person name="Zimin A.V."/>
            <person name="Puiu D."/>
            <person name="Salzberg S.L."/>
        </authorList>
    </citation>
    <scope>NUCLEOTIDE SEQUENCE</scope>
    <source>
        <strain evidence="2">WC2-LM</strain>
        <tissue evidence="2">Liver</tissue>
    </source>
</reference>
<feature type="region of interest" description="Disordered" evidence="1">
    <location>
        <begin position="1"/>
        <end position="25"/>
    </location>
</feature>
<accession>A0A5E4D0U0</accession>
<feature type="region of interest" description="Disordered" evidence="1">
    <location>
        <begin position="39"/>
        <end position="119"/>
    </location>
</feature>
<proteinExistence type="predicted"/>
<name>A0A5E4D0U0_MARMO</name>
<protein>
    <submittedName>
        <fullName evidence="3">Uncharacterized protein</fullName>
    </submittedName>
</protein>
<dbReference type="Proteomes" id="UP000662637">
    <property type="component" value="Unassembled WGS sequence"/>
</dbReference>
<dbReference type="EMBL" id="CABDUW010002439">
    <property type="protein sequence ID" value="VTJ86831.1"/>
    <property type="molecule type" value="Genomic_DNA"/>
</dbReference>
<evidence type="ECO:0000313" key="3">
    <source>
        <dbReference type="EMBL" id="VTJ86831.1"/>
    </source>
</evidence>
<evidence type="ECO:0000313" key="2">
    <source>
        <dbReference type="EMBL" id="KAF7477776.1"/>
    </source>
</evidence>
<dbReference type="EMBL" id="WJEC01001827">
    <property type="protein sequence ID" value="KAF7477776.1"/>
    <property type="molecule type" value="Genomic_DNA"/>
</dbReference>
<organism evidence="3 4">
    <name type="scientific">Marmota monax</name>
    <name type="common">Woodchuck</name>
    <dbReference type="NCBI Taxonomy" id="9995"/>
    <lineage>
        <taxon>Eukaryota</taxon>
        <taxon>Metazoa</taxon>
        <taxon>Chordata</taxon>
        <taxon>Craniata</taxon>
        <taxon>Vertebrata</taxon>
        <taxon>Euteleostomi</taxon>
        <taxon>Mammalia</taxon>
        <taxon>Eutheria</taxon>
        <taxon>Euarchontoglires</taxon>
        <taxon>Glires</taxon>
        <taxon>Rodentia</taxon>
        <taxon>Sciuromorpha</taxon>
        <taxon>Sciuridae</taxon>
        <taxon>Xerinae</taxon>
        <taxon>Marmotini</taxon>
        <taxon>Marmota</taxon>
    </lineage>
</organism>